<dbReference type="InterPro" id="IPR036188">
    <property type="entry name" value="FAD/NAD-bd_sf"/>
</dbReference>
<evidence type="ECO:0000313" key="8">
    <source>
        <dbReference type="Proteomes" id="UP000009885"/>
    </source>
</evidence>
<dbReference type="Gene3D" id="3.50.50.60">
    <property type="entry name" value="FAD/NAD(P)-binding domain"/>
    <property type="match status" value="2"/>
</dbReference>
<dbReference type="GO" id="GO:0006537">
    <property type="term" value="P:glutamate biosynthetic process"/>
    <property type="evidence" value="ECO:0007669"/>
    <property type="project" value="UniProtKB-KW"/>
</dbReference>
<keyword evidence="1" id="KW-0028">Amino-acid biosynthesis</keyword>
<dbReference type="GO" id="GO:0016639">
    <property type="term" value="F:oxidoreductase activity, acting on the CH-NH2 group of donors, NAD or NADP as acceptor"/>
    <property type="evidence" value="ECO:0007669"/>
    <property type="project" value="InterPro"/>
</dbReference>
<evidence type="ECO:0000313" key="7">
    <source>
        <dbReference type="EMBL" id="EKU48239.1"/>
    </source>
</evidence>
<dbReference type="Gene3D" id="1.10.1060.10">
    <property type="entry name" value="Alpha-helical ferredoxin"/>
    <property type="match status" value="1"/>
</dbReference>
<keyword evidence="8" id="KW-1185">Reference proteome</keyword>
<dbReference type="GO" id="GO:0004355">
    <property type="term" value="F:glutamate synthase (NADPH) activity"/>
    <property type="evidence" value="ECO:0007669"/>
    <property type="project" value="UniProtKB-EC"/>
</dbReference>
<dbReference type="STRING" id="1229783.C273_06017"/>
<keyword evidence="2 7" id="KW-0560">Oxidoreductase</keyword>
<dbReference type="GO" id="GO:0051536">
    <property type="term" value="F:iron-sulfur cluster binding"/>
    <property type="evidence" value="ECO:0007669"/>
    <property type="project" value="InterPro"/>
</dbReference>
<organism evidence="7 8">
    <name type="scientific">Staphylococcus massiliensis S46</name>
    <dbReference type="NCBI Taxonomy" id="1229783"/>
    <lineage>
        <taxon>Bacteria</taxon>
        <taxon>Bacillati</taxon>
        <taxon>Bacillota</taxon>
        <taxon>Bacilli</taxon>
        <taxon>Bacillales</taxon>
        <taxon>Staphylococcaceae</taxon>
        <taxon>Staphylococcus</taxon>
    </lineage>
</organism>
<evidence type="ECO:0000259" key="6">
    <source>
        <dbReference type="Pfam" id="PF14691"/>
    </source>
</evidence>
<dbReference type="InterPro" id="IPR009051">
    <property type="entry name" value="Helical_ferredxn"/>
</dbReference>
<evidence type="ECO:0000259" key="5">
    <source>
        <dbReference type="Pfam" id="PF07992"/>
    </source>
</evidence>
<comment type="caution">
    <text evidence="7">The sequence shown here is derived from an EMBL/GenBank/DDBJ whole genome shotgun (WGS) entry which is preliminary data.</text>
</comment>
<dbReference type="InterPro" id="IPR051394">
    <property type="entry name" value="Glutamate_Synthase"/>
</dbReference>
<dbReference type="Pfam" id="PF14691">
    <property type="entry name" value="Fer4_20"/>
    <property type="match status" value="1"/>
</dbReference>
<comment type="pathway">
    <text evidence="4">Amino-acid biosynthesis.</text>
</comment>
<dbReference type="SUPFAM" id="SSF51971">
    <property type="entry name" value="Nucleotide-binding domain"/>
    <property type="match status" value="1"/>
</dbReference>
<dbReference type="EMBL" id="AMSQ01000007">
    <property type="protein sequence ID" value="EKU48239.1"/>
    <property type="molecule type" value="Genomic_DNA"/>
</dbReference>
<dbReference type="PANTHER" id="PTHR43100:SF1">
    <property type="entry name" value="GLUTAMATE SYNTHASE [NADPH] SMALL CHAIN"/>
    <property type="match status" value="1"/>
</dbReference>
<evidence type="ECO:0000256" key="1">
    <source>
        <dbReference type="ARBA" id="ARBA00022605"/>
    </source>
</evidence>
<dbReference type="InterPro" id="IPR006005">
    <property type="entry name" value="Glut_synth_ssu1"/>
</dbReference>
<protein>
    <submittedName>
        <fullName evidence="7">Glutamate synthase subunit beta</fullName>
        <ecNumber evidence="7">1.4.1.13</ecNumber>
    </submittedName>
</protein>
<dbReference type="InterPro" id="IPR028261">
    <property type="entry name" value="DPD_II"/>
</dbReference>
<dbReference type="PANTHER" id="PTHR43100">
    <property type="entry name" value="GLUTAMATE SYNTHASE [NADPH] SMALL CHAIN"/>
    <property type="match status" value="1"/>
</dbReference>
<gene>
    <name evidence="7" type="primary">gltD</name>
    <name evidence="7" type="ORF">C273_06017</name>
</gene>
<dbReference type="SUPFAM" id="SSF46548">
    <property type="entry name" value="alpha-helical ferredoxin"/>
    <property type="match status" value="1"/>
</dbReference>
<dbReference type="Proteomes" id="UP000009885">
    <property type="component" value="Unassembled WGS sequence"/>
</dbReference>
<accession>K9ALQ6</accession>
<sequence length="485" mass="54413">MGEFKGFMKYDKASLPELSLVERLKHHGAFQQAFDKADASIQAARCMDCGTPFCQTGIGVEKDTIGCPIGNYIPEWNDLVYLEDYEAAYYRLSETNNFPDFTGRVCPAPCESSCVMAINRESVAIKGIERTIIDEAFEQGWVQPRRPERRLNEKIAIIGSGPCGLTAADELNALGYDVTVIERAPSPGGLLMYGIPNMKLDKHVVERRVELMEEAGVTFKLNTEVGKDIMKETLLATYDAVILCTGAEKPRDLPLEGRMSPDIHFAMDYLTEQTLLERGEIEQATITAKDKRVIVIGAGDTGADCVATALREGCHSVVQFNKYDRLPDDVDENVSWPRPKEVFKMDYAHREYEAKYGLEPRAYGVQTMRYDVDRIGRLKGVYTQLVNDEQHDLDMSLAPERFWPADLVLLSIGFIGTNQHVPEHFRVKLSQNKIKADDKNYQTNVKNVFAAGDARRGQSLVVWAIKEGRGVAKSVHHYLQSKVLS</sequence>
<feature type="domain" description="Dihydroprymidine dehydrogenase" evidence="6">
    <location>
        <begin position="28"/>
        <end position="140"/>
    </location>
</feature>
<dbReference type="NCBIfam" id="TIGR01317">
    <property type="entry name" value="GOGAT_sm_gam"/>
    <property type="match status" value="1"/>
</dbReference>
<dbReference type="Pfam" id="PF07992">
    <property type="entry name" value="Pyr_redox_2"/>
    <property type="match status" value="1"/>
</dbReference>
<dbReference type="EC" id="1.4.1.13" evidence="7"/>
<dbReference type="InterPro" id="IPR023753">
    <property type="entry name" value="FAD/NAD-binding_dom"/>
</dbReference>
<dbReference type="RefSeq" id="WP_009383378.1">
    <property type="nucleotide sequence ID" value="NZ_AMSQ01000007.1"/>
</dbReference>
<feature type="domain" description="FAD/NAD(P)-binding" evidence="5">
    <location>
        <begin position="154"/>
        <end position="468"/>
    </location>
</feature>
<proteinExistence type="predicted"/>
<name>K9ALQ6_9STAP</name>
<dbReference type="AlphaFoldDB" id="K9ALQ6"/>
<evidence type="ECO:0000256" key="4">
    <source>
        <dbReference type="ARBA" id="ARBA00029440"/>
    </source>
</evidence>
<reference evidence="7 8" key="1">
    <citation type="journal article" date="2013" name="Genome Announc.">
        <title>Genome Sequence of Staphylococcus massiliensis Strain S46, Isolated from the Surface of Healthy Human Skin.</title>
        <authorList>
            <person name="Srivastav R."/>
            <person name="Singh A."/>
            <person name="Jangir P.K."/>
            <person name="Kumari C."/>
            <person name="Muduli S."/>
            <person name="Sharma R."/>
        </authorList>
    </citation>
    <scope>NUCLEOTIDE SEQUENCE [LARGE SCALE GENOMIC DNA]</scope>
    <source>
        <strain evidence="7 8">S46</strain>
    </source>
</reference>
<dbReference type="PRINTS" id="PR00419">
    <property type="entry name" value="ADXRDTASE"/>
</dbReference>
<evidence type="ECO:0000256" key="2">
    <source>
        <dbReference type="ARBA" id="ARBA00023002"/>
    </source>
</evidence>
<dbReference type="PATRIC" id="fig|1229783.3.peg.1218"/>
<keyword evidence="3" id="KW-0314">Glutamate biosynthesis</keyword>
<evidence type="ECO:0000256" key="3">
    <source>
        <dbReference type="ARBA" id="ARBA00023164"/>
    </source>
</evidence>
<dbReference type="OrthoDB" id="9803192at2"/>
<dbReference type="eggNOG" id="COG0493">
    <property type="taxonomic scope" value="Bacteria"/>
</dbReference>